<comment type="similarity">
    <text evidence="3">In the N-terminal section; belongs to the malic enzymes family.</text>
</comment>
<name>A0A0P9CPJ9_9GAMM</name>
<dbReference type="CDD" id="cd05311">
    <property type="entry name" value="NAD_bind_2_malic_enz"/>
    <property type="match status" value="1"/>
</dbReference>
<comment type="cofactor">
    <cofactor evidence="2">
        <name>Mg(2+)</name>
        <dbReference type="ChEBI" id="CHEBI:18420"/>
    </cofactor>
</comment>
<dbReference type="InterPro" id="IPR036291">
    <property type="entry name" value="NAD(P)-bd_dom_sf"/>
</dbReference>
<feature type="domain" description="Malic enzyme NAD-binding" evidence="15">
    <location>
        <begin position="165"/>
        <end position="402"/>
    </location>
</feature>
<feature type="domain" description="Malic enzyme N-terminal" evidence="16">
    <location>
        <begin position="20"/>
        <end position="153"/>
    </location>
</feature>
<dbReference type="SMART" id="SM01274">
    <property type="entry name" value="malic"/>
    <property type="match status" value="1"/>
</dbReference>
<dbReference type="RefSeq" id="WP_054965234.1">
    <property type="nucleotide sequence ID" value="NZ_FMUN01000005.1"/>
</dbReference>
<keyword evidence="7" id="KW-0511">Multifunctional enzyme</keyword>
<keyword evidence="5 13" id="KW-0479">Metal-binding</keyword>
<dbReference type="AlphaFoldDB" id="A0A0P9CPJ9"/>
<organism evidence="17 18">
    <name type="scientific">Thiohalorhabdus denitrificans</name>
    <dbReference type="NCBI Taxonomy" id="381306"/>
    <lineage>
        <taxon>Bacteria</taxon>
        <taxon>Pseudomonadati</taxon>
        <taxon>Pseudomonadota</taxon>
        <taxon>Gammaproteobacteria</taxon>
        <taxon>Thiohalorhabdales</taxon>
        <taxon>Thiohalorhabdaceae</taxon>
        <taxon>Thiohalorhabdus</taxon>
    </lineage>
</organism>
<evidence type="ECO:0000256" key="10">
    <source>
        <dbReference type="ARBA" id="ARBA00050924"/>
    </source>
</evidence>
<dbReference type="PATRIC" id="fig|381306.5.peg.1172"/>
<dbReference type="InterPro" id="IPR012301">
    <property type="entry name" value="Malic_N_dom"/>
</dbReference>
<evidence type="ECO:0000256" key="1">
    <source>
        <dbReference type="ARBA" id="ARBA00001936"/>
    </source>
</evidence>
<feature type="binding site" evidence="13">
    <location>
        <position position="138"/>
    </location>
    <ligand>
        <name>a divalent metal cation</name>
        <dbReference type="ChEBI" id="CHEBI:60240"/>
    </ligand>
</feature>
<dbReference type="FunFam" id="3.40.50.720:FF:000095">
    <property type="entry name" value="NADP-dependent malic enzyme"/>
    <property type="match status" value="1"/>
</dbReference>
<proteinExistence type="inferred from homology"/>
<accession>A0A0P9CPJ9</accession>
<dbReference type="InterPro" id="IPR015884">
    <property type="entry name" value="Malic_enzyme_CS"/>
</dbReference>
<dbReference type="PIRSF" id="PIRSF036684">
    <property type="entry name" value="ME_PTA"/>
    <property type="match status" value="1"/>
</dbReference>
<dbReference type="GO" id="GO:0016746">
    <property type="term" value="F:acyltransferase activity"/>
    <property type="evidence" value="ECO:0007669"/>
    <property type="project" value="InterPro"/>
</dbReference>
<dbReference type="STRING" id="381306.AN478_03440"/>
<dbReference type="Pfam" id="PF03949">
    <property type="entry name" value="Malic_M"/>
    <property type="match status" value="1"/>
</dbReference>
<dbReference type="InterPro" id="IPR042113">
    <property type="entry name" value="P_AcTrfase_dom1"/>
</dbReference>
<evidence type="ECO:0000259" key="15">
    <source>
        <dbReference type="SMART" id="SM00919"/>
    </source>
</evidence>
<evidence type="ECO:0000256" key="2">
    <source>
        <dbReference type="ARBA" id="ARBA00001946"/>
    </source>
</evidence>
<reference evidence="18" key="1">
    <citation type="submission" date="2016-10" db="EMBL/GenBank/DDBJ databases">
        <authorList>
            <person name="Varghese N."/>
        </authorList>
    </citation>
    <scope>NUCLEOTIDE SEQUENCE [LARGE SCALE GENOMIC DNA]</scope>
    <source>
        <strain evidence="18">HL 19</strain>
    </source>
</reference>
<feature type="binding site" evidence="13">
    <location>
        <position position="139"/>
    </location>
    <ligand>
        <name>a divalent metal cation</name>
        <dbReference type="ChEBI" id="CHEBI:60240"/>
    </ligand>
</feature>
<evidence type="ECO:0000256" key="11">
    <source>
        <dbReference type="ARBA" id="ARBA00051384"/>
    </source>
</evidence>
<evidence type="ECO:0000313" key="18">
    <source>
        <dbReference type="Proteomes" id="UP000183104"/>
    </source>
</evidence>
<keyword evidence="14" id="KW-0521">NADP</keyword>
<dbReference type="InterPro" id="IPR002505">
    <property type="entry name" value="PTA_PTB"/>
</dbReference>
<dbReference type="PANTHER" id="PTHR43237:SF4">
    <property type="entry name" value="NADP-DEPENDENT MALIC ENZYME"/>
    <property type="match status" value="1"/>
</dbReference>
<evidence type="ECO:0000256" key="4">
    <source>
        <dbReference type="ARBA" id="ARBA00008756"/>
    </source>
</evidence>
<dbReference type="InterPro" id="IPR046346">
    <property type="entry name" value="Aminoacid_DH-like_N_sf"/>
</dbReference>
<evidence type="ECO:0000256" key="7">
    <source>
        <dbReference type="ARBA" id="ARBA00023268"/>
    </source>
</evidence>
<dbReference type="GO" id="GO:0006108">
    <property type="term" value="P:malate metabolic process"/>
    <property type="evidence" value="ECO:0007669"/>
    <property type="project" value="InterPro"/>
</dbReference>
<evidence type="ECO:0000256" key="5">
    <source>
        <dbReference type="ARBA" id="ARBA00022723"/>
    </source>
</evidence>
<feature type="active site" description="Proton acceptor" evidence="12">
    <location>
        <position position="96"/>
    </location>
</feature>
<dbReference type="InterPro" id="IPR012188">
    <property type="entry name" value="ME_PTA"/>
</dbReference>
<evidence type="ECO:0000256" key="8">
    <source>
        <dbReference type="ARBA" id="ARBA00038964"/>
    </source>
</evidence>
<evidence type="ECO:0000256" key="6">
    <source>
        <dbReference type="ARBA" id="ARBA00023002"/>
    </source>
</evidence>
<dbReference type="GO" id="GO:0004473">
    <property type="term" value="F:malate dehydrogenase (decarboxylating) (NADP+) activity"/>
    <property type="evidence" value="ECO:0007669"/>
    <property type="project" value="UniProtKB-EC"/>
</dbReference>
<keyword evidence="18" id="KW-1185">Reference proteome</keyword>
<dbReference type="InterPro" id="IPR051674">
    <property type="entry name" value="Malate_Decarboxylase"/>
</dbReference>
<gene>
    <name evidence="17" type="ORF">SAMN05661077_2091</name>
</gene>
<comment type="catalytic activity">
    <reaction evidence="11">
        <text>oxaloacetate + H(+) = pyruvate + CO2</text>
        <dbReference type="Rhea" id="RHEA:15641"/>
        <dbReference type="ChEBI" id="CHEBI:15361"/>
        <dbReference type="ChEBI" id="CHEBI:15378"/>
        <dbReference type="ChEBI" id="CHEBI:16452"/>
        <dbReference type="ChEBI" id="CHEBI:16526"/>
        <dbReference type="EC" id="1.1.1.40"/>
    </reaction>
</comment>
<dbReference type="Pfam" id="PF01515">
    <property type="entry name" value="PTA_PTB"/>
    <property type="match status" value="1"/>
</dbReference>
<dbReference type="SMART" id="SM00919">
    <property type="entry name" value="Malic_M"/>
    <property type="match status" value="1"/>
</dbReference>
<protein>
    <recommendedName>
        <fullName evidence="9">NADP-dependent malic enzyme</fullName>
        <ecNumber evidence="8">1.1.1.40</ecNumber>
    </recommendedName>
</protein>
<feature type="binding site" evidence="14">
    <location>
        <position position="164"/>
    </location>
    <ligand>
        <name>a divalent metal cation</name>
        <dbReference type="ChEBI" id="CHEBI:60240"/>
    </ligand>
</feature>
<dbReference type="InterPro" id="IPR045213">
    <property type="entry name" value="Malic_NAD-bd_bact_type"/>
</dbReference>
<dbReference type="SUPFAM" id="SSF53659">
    <property type="entry name" value="Isocitrate/Isopropylmalate dehydrogenase-like"/>
    <property type="match status" value="1"/>
</dbReference>
<evidence type="ECO:0000256" key="14">
    <source>
        <dbReference type="PIRSR" id="PIRSR036684-3"/>
    </source>
</evidence>
<evidence type="ECO:0000256" key="12">
    <source>
        <dbReference type="PIRSR" id="PIRSR036684-1"/>
    </source>
</evidence>
<dbReference type="SUPFAM" id="SSF51735">
    <property type="entry name" value="NAD(P)-binding Rossmann-fold domains"/>
    <property type="match status" value="1"/>
</dbReference>
<comment type="similarity">
    <text evidence="4">In the C-terminal section; belongs to the phosphate acetyltransferase and butyryltransferase family.</text>
</comment>
<dbReference type="Gene3D" id="3.40.50.10750">
    <property type="entry name" value="Isocitrate/Isopropylmalate dehydrogenase-like"/>
    <property type="match status" value="1"/>
</dbReference>
<evidence type="ECO:0000256" key="9">
    <source>
        <dbReference type="ARBA" id="ARBA00040273"/>
    </source>
</evidence>
<dbReference type="InterPro" id="IPR042112">
    <property type="entry name" value="P_AcTrfase_dom2"/>
</dbReference>
<sequence>MSSQESFRADALRYHAQPRPGKIEVEPTKPCATQRDLSLAYTPGVAEPVRAIHADPPTAYDYTSRANLVGVITNGTAVLGLGDVGPLAAKPVMEGKGVLFKRFAHIDVFDLEVDAEDPDTFIDTVARLEPTFGGINLEDIGAPHCFRIEEALKARMDIPVFHDDQHGTAIIIAAGLINALELQGKDIGSARIVCIGAGSAGIATLRLLVALGARRENLRLTDRLGVVHAGRKDEVDPYKAEFAAETDARSLEDALEGADVVIGVSVGGMLQDHHIASLAPHPIVFALANPDPEILPEDAHAVRDDLIIATGRSDYPNQVNNVLGFPFIFRGALDVRAREINTEMQLAAARALAALAREPVPDEVAQAYDVDRLAFGPDYFIPKPLDPRLIQWVPPAVAQAAAETGAATVAAPEAREYAAQLEGLLDRSMLLMRKVMRRAHRAPKRVVYPEGENRTILRAAEAVRDEGLAEPLLVGRERVIRERLAEEGVSPDGLKIVDPAQFPAIEDYIADLHTLRGRKGLSLRDARRAMRIDPFRFAAMMVRRGDADALVGGVENHYATLLRPSLQIIPHRRVFGMHMLFVGERIYFLGDTTVNIDPSAEDLTRLAVEANGLVRHLGMEPRIAMLSFSNFGASRSPRAQKVRDAVALLHEAHPEMEVEGEMQADAAVEPHLLQELFPFAGLSAGANVLLFPDLDAGNAAYKLLMHLGRAQAVGPILVGMEKPVQIVEWGASATDVVNMSAFAVQEVQQAEKNG</sequence>
<evidence type="ECO:0000256" key="3">
    <source>
        <dbReference type="ARBA" id="ARBA00007686"/>
    </source>
</evidence>
<keyword evidence="6" id="KW-0560">Oxidoreductase</keyword>
<comment type="cofactor">
    <cofactor evidence="1">
        <name>Mn(2+)</name>
        <dbReference type="ChEBI" id="CHEBI:29035"/>
    </cofactor>
</comment>
<dbReference type="SUPFAM" id="SSF53223">
    <property type="entry name" value="Aminoacid dehydrogenase-like, N-terminal domain"/>
    <property type="match status" value="1"/>
</dbReference>
<evidence type="ECO:0000259" key="16">
    <source>
        <dbReference type="SMART" id="SM01274"/>
    </source>
</evidence>
<evidence type="ECO:0000256" key="13">
    <source>
        <dbReference type="PIRSR" id="PIRSR036684-2"/>
    </source>
</evidence>
<dbReference type="OrthoDB" id="9808984at2"/>
<dbReference type="PROSITE" id="PS00331">
    <property type="entry name" value="MALIC_ENZYMES"/>
    <property type="match status" value="1"/>
</dbReference>
<dbReference type="Gene3D" id="3.40.50.10380">
    <property type="entry name" value="Malic enzyme, N-terminal domain"/>
    <property type="match status" value="1"/>
</dbReference>
<dbReference type="Gene3D" id="3.40.50.720">
    <property type="entry name" value="NAD(P)-binding Rossmann-like Domain"/>
    <property type="match status" value="1"/>
</dbReference>
<dbReference type="Gene3D" id="3.40.50.10950">
    <property type="match status" value="1"/>
</dbReference>
<dbReference type="Proteomes" id="UP000183104">
    <property type="component" value="Unassembled WGS sequence"/>
</dbReference>
<dbReference type="EMBL" id="FMUN01000005">
    <property type="protein sequence ID" value="SCY42108.1"/>
    <property type="molecule type" value="Genomic_DNA"/>
</dbReference>
<dbReference type="GO" id="GO:0046872">
    <property type="term" value="F:metal ion binding"/>
    <property type="evidence" value="ECO:0007669"/>
    <property type="project" value="UniProtKB-KW"/>
</dbReference>
<dbReference type="FunFam" id="3.40.50.10380:FF:000003">
    <property type="entry name" value="NADP-dependent malic enzyme"/>
    <property type="match status" value="1"/>
</dbReference>
<dbReference type="InterPro" id="IPR037062">
    <property type="entry name" value="Malic_N_dom_sf"/>
</dbReference>
<dbReference type="EC" id="1.1.1.40" evidence="8"/>
<evidence type="ECO:0000313" key="17">
    <source>
        <dbReference type="EMBL" id="SCY42108.1"/>
    </source>
</evidence>
<dbReference type="PANTHER" id="PTHR43237">
    <property type="entry name" value="NADP-DEPENDENT MALIC ENZYME"/>
    <property type="match status" value="1"/>
</dbReference>
<dbReference type="Pfam" id="PF00390">
    <property type="entry name" value="malic"/>
    <property type="match status" value="1"/>
</dbReference>
<comment type="catalytic activity">
    <reaction evidence="10">
        <text>(S)-malate + NADP(+) = pyruvate + CO2 + NADPH</text>
        <dbReference type="Rhea" id="RHEA:18253"/>
        <dbReference type="ChEBI" id="CHEBI:15361"/>
        <dbReference type="ChEBI" id="CHEBI:15589"/>
        <dbReference type="ChEBI" id="CHEBI:16526"/>
        <dbReference type="ChEBI" id="CHEBI:57783"/>
        <dbReference type="ChEBI" id="CHEBI:58349"/>
        <dbReference type="EC" id="1.1.1.40"/>
    </reaction>
</comment>
<feature type="binding site" evidence="14">
    <location>
        <begin position="78"/>
        <end position="85"/>
    </location>
    <ligand>
        <name>NADP(+)</name>
        <dbReference type="ChEBI" id="CHEBI:58349"/>
    </ligand>
</feature>
<feature type="binding site" evidence="14">
    <location>
        <position position="289"/>
    </location>
    <ligand>
        <name>a divalent metal cation</name>
        <dbReference type="ChEBI" id="CHEBI:60240"/>
    </ligand>
</feature>
<dbReference type="InterPro" id="IPR012302">
    <property type="entry name" value="Malic_NAD-bd"/>
</dbReference>
<dbReference type="GO" id="GO:0051287">
    <property type="term" value="F:NAD binding"/>
    <property type="evidence" value="ECO:0007669"/>
    <property type="project" value="InterPro"/>
</dbReference>